<dbReference type="EMBL" id="JANUGV010000006">
    <property type="protein sequence ID" value="MCS0610289.1"/>
    <property type="molecule type" value="Genomic_DNA"/>
</dbReference>
<keyword evidence="1" id="KW-1133">Transmembrane helix</keyword>
<evidence type="ECO:0000313" key="3">
    <source>
        <dbReference type="Proteomes" id="UP001205861"/>
    </source>
</evidence>
<evidence type="ECO:0000256" key="1">
    <source>
        <dbReference type="SAM" id="Phobius"/>
    </source>
</evidence>
<keyword evidence="1" id="KW-0812">Transmembrane</keyword>
<organism evidence="2 3">
    <name type="scientific">Massilia solisilvae</name>
    <dbReference type="NCBI Taxonomy" id="1811225"/>
    <lineage>
        <taxon>Bacteria</taxon>
        <taxon>Pseudomonadati</taxon>
        <taxon>Pseudomonadota</taxon>
        <taxon>Betaproteobacteria</taxon>
        <taxon>Burkholderiales</taxon>
        <taxon>Oxalobacteraceae</taxon>
        <taxon>Telluria group</taxon>
        <taxon>Massilia</taxon>
    </lineage>
</organism>
<feature type="transmembrane region" description="Helical" evidence="1">
    <location>
        <begin position="67"/>
        <end position="88"/>
    </location>
</feature>
<dbReference type="InterPro" id="IPR037185">
    <property type="entry name" value="EmrE-like"/>
</dbReference>
<dbReference type="Proteomes" id="UP001205861">
    <property type="component" value="Unassembled WGS sequence"/>
</dbReference>
<proteinExistence type="predicted"/>
<protein>
    <recommendedName>
        <fullName evidence="4">EamA domain-containing protein</fullName>
    </recommendedName>
</protein>
<evidence type="ECO:0008006" key="4">
    <source>
        <dbReference type="Google" id="ProtNLM"/>
    </source>
</evidence>
<gene>
    <name evidence="2" type="ORF">NX773_19150</name>
</gene>
<dbReference type="RefSeq" id="WP_258857886.1">
    <property type="nucleotide sequence ID" value="NZ_JANUGV010000006.1"/>
</dbReference>
<name>A0ABT2BP69_9BURK</name>
<comment type="caution">
    <text evidence="2">The sequence shown here is derived from an EMBL/GenBank/DDBJ whole genome shotgun (WGS) entry which is preliminary data.</text>
</comment>
<feature type="transmembrane region" description="Helical" evidence="1">
    <location>
        <begin position="39"/>
        <end position="60"/>
    </location>
</feature>
<sequence length="112" mass="12141">MRNMLPLVLVACALATVLTMSHALLRASSSHPPFELGWMLRVGTALLLYAAVFFAYSIILKYFALSVLYPTYTSLSILGVFLVGVLYFGEQFTMTKLAGMVAIILGVGLMAS</sequence>
<dbReference type="Gene3D" id="1.10.3730.20">
    <property type="match status" value="1"/>
</dbReference>
<keyword evidence="1" id="KW-0472">Membrane</keyword>
<keyword evidence="3" id="KW-1185">Reference proteome</keyword>
<dbReference type="SUPFAM" id="SSF103481">
    <property type="entry name" value="Multidrug resistance efflux transporter EmrE"/>
    <property type="match status" value="1"/>
</dbReference>
<accession>A0ABT2BP69</accession>
<feature type="transmembrane region" description="Helical" evidence="1">
    <location>
        <begin position="94"/>
        <end position="111"/>
    </location>
</feature>
<evidence type="ECO:0000313" key="2">
    <source>
        <dbReference type="EMBL" id="MCS0610289.1"/>
    </source>
</evidence>
<reference evidence="2 3" key="1">
    <citation type="submission" date="2022-08" db="EMBL/GenBank/DDBJ databases">
        <title>Reclassification of Massilia species as members of the genera Telluria, Duganella, Pseudoduganella, Mokoshia gen. nov. and Zemynaea gen. nov. using orthogonal and non-orthogonal genome-based approaches.</title>
        <authorList>
            <person name="Bowman J.P."/>
        </authorList>
    </citation>
    <scope>NUCLEOTIDE SEQUENCE [LARGE SCALE GENOMIC DNA]</scope>
    <source>
        <strain evidence="2 3">JCM 31607</strain>
    </source>
</reference>